<evidence type="ECO:0000313" key="5">
    <source>
        <dbReference type="EMBL" id="MFC3051885.1"/>
    </source>
</evidence>
<name>A0ABV7D582_9PROT</name>
<protein>
    <recommendedName>
        <fullName evidence="1">peptidylprolyl isomerase</fullName>
        <ecNumber evidence="1">5.2.1.8</ecNumber>
    </recommendedName>
</protein>
<evidence type="ECO:0000259" key="4">
    <source>
        <dbReference type="PROSITE" id="PS50072"/>
    </source>
</evidence>
<reference evidence="6" key="1">
    <citation type="journal article" date="2019" name="Int. J. Syst. Evol. Microbiol.">
        <title>The Global Catalogue of Microorganisms (GCM) 10K type strain sequencing project: providing services to taxonomists for standard genome sequencing and annotation.</title>
        <authorList>
            <consortium name="The Broad Institute Genomics Platform"/>
            <consortium name="The Broad Institute Genome Sequencing Center for Infectious Disease"/>
            <person name="Wu L."/>
            <person name="Ma J."/>
        </authorList>
    </citation>
    <scope>NUCLEOTIDE SEQUENCE [LARGE SCALE GENOMIC DNA]</scope>
    <source>
        <strain evidence="6">KCTC 62164</strain>
    </source>
</reference>
<dbReference type="PANTHER" id="PTHR43246">
    <property type="entry name" value="PEPTIDYL-PROLYL CIS-TRANS ISOMERASE CYP38, CHLOROPLASTIC"/>
    <property type="match status" value="1"/>
</dbReference>
<dbReference type="InterPro" id="IPR002130">
    <property type="entry name" value="Cyclophilin-type_PPIase_dom"/>
</dbReference>
<accession>A0ABV7D582</accession>
<dbReference type="EMBL" id="JBHRSL010000005">
    <property type="protein sequence ID" value="MFC3051885.1"/>
    <property type="molecule type" value="Genomic_DNA"/>
</dbReference>
<gene>
    <name evidence="5" type="ORF">ACFOKA_08210</name>
</gene>
<proteinExistence type="predicted"/>
<dbReference type="Pfam" id="PF00160">
    <property type="entry name" value="Pro_isomerase"/>
    <property type="match status" value="1"/>
</dbReference>
<dbReference type="Proteomes" id="UP001595444">
    <property type="component" value="Unassembled WGS sequence"/>
</dbReference>
<keyword evidence="2" id="KW-0697">Rotamase</keyword>
<dbReference type="Gene3D" id="2.40.100.10">
    <property type="entry name" value="Cyclophilin-like"/>
    <property type="match status" value="1"/>
</dbReference>
<evidence type="ECO:0000256" key="3">
    <source>
        <dbReference type="ARBA" id="ARBA00023235"/>
    </source>
</evidence>
<dbReference type="SUPFAM" id="SSF50891">
    <property type="entry name" value="Cyclophilin-like"/>
    <property type="match status" value="1"/>
</dbReference>
<dbReference type="PROSITE" id="PS50072">
    <property type="entry name" value="CSA_PPIASE_2"/>
    <property type="match status" value="1"/>
</dbReference>
<comment type="caution">
    <text evidence="5">The sequence shown here is derived from an EMBL/GenBank/DDBJ whole genome shotgun (WGS) entry which is preliminary data.</text>
</comment>
<dbReference type="InterPro" id="IPR044665">
    <property type="entry name" value="E_coli_cyclophilin_A-like"/>
</dbReference>
<evidence type="ECO:0000256" key="1">
    <source>
        <dbReference type="ARBA" id="ARBA00013194"/>
    </source>
</evidence>
<dbReference type="GO" id="GO:0003755">
    <property type="term" value="F:peptidyl-prolyl cis-trans isomerase activity"/>
    <property type="evidence" value="ECO:0007669"/>
    <property type="project" value="UniProtKB-EC"/>
</dbReference>
<organism evidence="5 6">
    <name type="scientific">Kordiimonas pumila</name>
    <dbReference type="NCBI Taxonomy" id="2161677"/>
    <lineage>
        <taxon>Bacteria</taxon>
        <taxon>Pseudomonadati</taxon>
        <taxon>Pseudomonadota</taxon>
        <taxon>Alphaproteobacteria</taxon>
        <taxon>Kordiimonadales</taxon>
        <taxon>Kordiimonadaceae</taxon>
        <taxon>Kordiimonas</taxon>
    </lineage>
</organism>
<keyword evidence="3 5" id="KW-0413">Isomerase</keyword>
<dbReference type="InterPro" id="IPR029000">
    <property type="entry name" value="Cyclophilin-like_dom_sf"/>
</dbReference>
<dbReference type="RefSeq" id="WP_194214234.1">
    <property type="nucleotide sequence ID" value="NZ_CP061205.1"/>
</dbReference>
<feature type="domain" description="PPIase cyclophilin-type" evidence="4">
    <location>
        <begin position="4"/>
        <end position="179"/>
    </location>
</feature>
<keyword evidence="6" id="KW-1185">Reference proteome</keyword>
<evidence type="ECO:0000313" key="6">
    <source>
        <dbReference type="Proteomes" id="UP001595444"/>
    </source>
</evidence>
<dbReference type="EC" id="5.2.1.8" evidence="1"/>
<sequence length="179" mass="19784">MSSKNTILIVDTALGVFELELDHVNAPVTAKYFQKLATMGALDGTSVFRIVTPDNNSYNPDVAIHVVQGGRMESDAEIIPPIRHESTQETGLLHKKWSLSTARYDVGQTYGSFFIVMQDEPALDHGGTRHPDGQGFAVFGRVSSGYDVVEKIFSRAEQTEFLANRIQINTVRPYEVIAP</sequence>
<evidence type="ECO:0000256" key="2">
    <source>
        <dbReference type="ARBA" id="ARBA00023110"/>
    </source>
</evidence>